<name>A0ABP7J1E9_9ACTN</name>
<feature type="region of interest" description="Disordered" evidence="1">
    <location>
        <begin position="1"/>
        <end position="22"/>
    </location>
</feature>
<organism evidence="2 3">
    <name type="scientific">Sphaerisporangium flaviroseum</name>
    <dbReference type="NCBI Taxonomy" id="509199"/>
    <lineage>
        <taxon>Bacteria</taxon>
        <taxon>Bacillati</taxon>
        <taxon>Actinomycetota</taxon>
        <taxon>Actinomycetes</taxon>
        <taxon>Streptosporangiales</taxon>
        <taxon>Streptosporangiaceae</taxon>
        <taxon>Sphaerisporangium</taxon>
    </lineage>
</organism>
<evidence type="ECO:0000256" key="1">
    <source>
        <dbReference type="SAM" id="MobiDB-lite"/>
    </source>
</evidence>
<dbReference type="InterPro" id="IPR036465">
    <property type="entry name" value="vWFA_dom_sf"/>
</dbReference>
<protein>
    <recommendedName>
        <fullName evidence="4">VWA domain-containing protein</fullName>
    </recommendedName>
</protein>
<evidence type="ECO:0000313" key="3">
    <source>
        <dbReference type="Proteomes" id="UP001500888"/>
    </source>
</evidence>
<keyword evidence="3" id="KW-1185">Reference proteome</keyword>
<evidence type="ECO:0000313" key="2">
    <source>
        <dbReference type="EMBL" id="GAA3832279.1"/>
    </source>
</evidence>
<proteinExistence type="predicted"/>
<sequence>MNLSDDPSAQIAPPPRQSRRRWKRAKQSIGDAELASARAHLGARVNAIMEAVTGRPDVLARMVWDQPAGTPPGWFDPDNAEITLNGDLVITDGAEPAQVDPTTRLGRLEQPVLIGVSAHEGGHARSGWDLRELAARSPSPQVRSIAIYLLEPWVEALQLRHRPIDQRWLRTAARHILQFPPASDEMPEVQQRSRALAAALLVLARVDAGVLLPEDTGDIEDVVTDVLGADVLDSLRTLWRQALEAEDGDYDTLVDAAAQITTTMGWDNDPDDVVLPALACHGGGAAAHGSATAADPSGTAPSGQPPSRDPLADAIDNLASSVAEDAVADVQAELQEQRAAAGPDRQVLAERANEAAEQAAATKAAQVFDGGASTRPRGPLRGFRQPTPTERGAANALATHLRHARHRDHRVTTIGSNVPPGRLSMRQVMQGDAQRRLGLAVTAQPFLRRQRARVDEPALIMGFAADVSGSMSATAEALAVAAWVCAQAVRQIDGTAAAIAWGDQITPLMWPGIPPDRVPRLSTNEGTVVLPEAIRALDGALGLSSGGGARLLVIASDGELRDDDAASVAQGLIDRLIRRGCAVLWLCLDGDAQVMRGAVEVDANDPASAANAIGQAAVEALRRAGG</sequence>
<reference evidence="3" key="1">
    <citation type="journal article" date="2019" name="Int. J. Syst. Evol. Microbiol.">
        <title>The Global Catalogue of Microorganisms (GCM) 10K type strain sequencing project: providing services to taxonomists for standard genome sequencing and annotation.</title>
        <authorList>
            <consortium name="The Broad Institute Genomics Platform"/>
            <consortium name="The Broad Institute Genome Sequencing Center for Infectious Disease"/>
            <person name="Wu L."/>
            <person name="Ma J."/>
        </authorList>
    </citation>
    <scope>NUCLEOTIDE SEQUENCE [LARGE SCALE GENOMIC DNA]</scope>
    <source>
        <strain evidence="3">JCM 16908</strain>
    </source>
</reference>
<accession>A0ABP7J1E9</accession>
<evidence type="ECO:0008006" key="4">
    <source>
        <dbReference type="Google" id="ProtNLM"/>
    </source>
</evidence>
<dbReference type="SUPFAM" id="SSF53300">
    <property type="entry name" value="vWA-like"/>
    <property type="match status" value="1"/>
</dbReference>
<comment type="caution">
    <text evidence="2">The sequence shown here is derived from an EMBL/GenBank/DDBJ whole genome shotgun (WGS) entry which is preliminary data.</text>
</comment>
<feature type="region of interest" description="Disordered" evidence="1">
    <location>
        <begin position="285"/>
        <end position="312"/>
    </location>
</feature>
<dbReference type="RefSeq" id="WP_344948178.1">
    <property type="nucleotide sequence ID" value="NZ_BAAAZR010000031.1"/>
</dbReference>
<dbReference type="EMBL" id="BAAAZR010000031">
    <property type="protein sequence ID" value="GAA3832279.1"/>
    <property type="molecule type" value="Genomic_DNA"/>
</dbReference>
<gene>
    <name evidence="2" type="ORF">GCM10022226_61890</name>
</gene>
<feature type="region of interest" description="Disordered" evidence="1">
    <location>
        <begin position="369"/>
        <end position="389"/>
    </location>
</feature>
<dbReference type="Proteomes" id="UP001500888">
    <property type="component" value="Unassembled WGS sequence"/>
</dbReference>